<dbReference type="Proteomes" id="UP001597374">
    <property type="component" value="Unassembled WGS sequence"/>
</dbReference>
<protein>
    <submittedName>
        <fullName evidence="1">Uncharacterized protein</fullName>
    </submittedName>
</protein>
<sequence length="189" mass="22740">MRIDIIQKGSKYTFYRHDIEEPLFTGRYRSFFFKEEYTEVFNQGGELVAVIKFGNSIWFPGFNRKSKSTYIIDFIEQQTAVEVTIQNYTKGYWTFEYKGHKYDFYRHRGHERSLFKDERQVARYDKRSVNLFENDRAYVIANNDEDELLLLCLFLAYDMGEYNDAEISVDLGHIAEGVKKIDHNWRPWK</sequence>
<evidence type="ECO:0000313" key="1">
    <source>
        <dbReference type="EMBL" id="MFD2245873.1"/>
    </source>
</evidence>
<name>A0ABW5CV44_9BACT</name>
<organism evidence="1 2">
    <name type="scientific">Pontibacter ruber</name>
    <dbReference type="NCBI Taxonomy" id="1343895"/>
    <lineage>
        <taxon>Bacteria</taxon>
        <taxon>Pseudomonadati</taxon>
        <taxon>Bacteroidota</taxon>
        <taxon>Cytophagia</taxon>
        <taxon>Cytophagales</taxon>
        <taxon>Hymenobacteraceae</taxon>
        <taxon>Pontibacter</taxon>
    </lineage>
</organism>
<dbReference type="RefSeq" id="WP_250427519.1">
    <property type="nucleotide sequence ID" value="NZ_JALPRR010000001.1"/>
</dbReference>
<accession>A0ABW5CV44</accession>
<proteinExistence type="predicted"/>
<reference evidence="2" key="1">
    <citation type="journal article" date="2019" name="Int. J. Syst. Evol. Microbiol.">
        <title>The Global Catalogue of Microorganisms (GCM) 10K type strain sequencing project: providing services to taxonomists for standard genome sequencing and annotation.</title>
        <authorList>
            <consortium name="The Broad Institute Genomics Platform"/>
            <consortium name="The Broad Institute Genome Sequencing Center for Infectious Disease"/>
            <person name="Wu L."/>
            <person name="Ma J."/>
        </authorList>
    </citation>
    <scope>NUCLEOTIDE SEQUENCE [LARGE SCALE GENOMIC DNA]</scope>
    <source>
        <strain evidence="2">CGMCC 4.1782</strain>
    </source>
</reference>
<comment type="caution">
    <text evidence="1">The sequence shown here is derived from an EMBL/GenBank/DDBJ whole genome shotgun (WGS) entry which is preliminary data.</text>
</comment>
<gene>
    <name evidence="1" type="ORF">ACFSKP_06375</name>
</gene>
<keyword evidence="2" id="KW-1185">Reference proteome</keyword>
<evidence type="ECO:0000313" key="2">
    <source>
        <dbReference type="Proteomes" id="UP001597374"/>
    </source>
</evidence>
<dbReference type="EMBL" id="JBHUIM010000001">
    <property type="protein sequence ID" value="MFD2245873.1"/>
    <property type="molecule type" value="Genomic_DNA"/>
</dbReference>